<gene>
    <name evidence="3" type="ORF">NM125_01485</name>
</gene>
<dbReference type="InterPro" id="IPR007372">
    <property type="entry name" value="Lipid/polyisoprenoid-bd_YceI"/>
</dbReference>
<proteinExistence type="predicted"/>
<comment type="caution">
    <text evidence="3">The sequence shown here is derived from an EMBL/GenBank/DDBJ whole genome shotgun (WGS) entry which is preliminary data.</text>
</comment>
<keyword evidence="1" id="KW-0732">Signal</keyword>
<dbReference type="Proteomes" id="UP001139125">
    <property type="component" value="Unassembled WGS sequence"/>
</dbReference>
<dbReference type="InterPro" id="IPR036761">
    <property type="entry name" value="TTHA0802/YceI-like_sf"/>
</dbReference>
<evidence type="ECO:0000313" key="4">
    <source>
        <dbReference type="Proteomes" id="UP001139125"/>
    </source>
</evidence>
<dbReference type="Gene3D" id="2.40.128.110">
    <property type="entry name" value="Lipid/polyisoprenoid-binding, YceI-like"/>
    <property type="match status" value="1"/>
</dbReference>
<dbReference type="EMBL" id="JANDBC010000001">
    <property type="protein sequence ID" value="MCP9290248.1"/>
    <property type="molecule type" value="Genomic_DNA"/>
</dbReference>
<keyword evidence="4" id="KW-1185">Reference proteome</keyword>
<dbReference type="AlphaFoldDB" id="A0A9X2REK5"/>
<feature type="chain" id="PRO_5040894744" evidence="1">
    <location>
        <begin position="21"/>
        <end position="186"/>
    </location>
</feature>
<protein>
    <submittedName>
        <fullName evidence="3">YceI family protein</fullName>
    </submittedName>
</protein>
<dbReference type="PANTHER" id="PTHR34406:SF1">
    <property type="entry name" value="PROTEIN YCEI"/>
    <property type="match status" value="1"/>
</dbReference>
<evidence type="ECO:0000256" key="1">
    <source>
        <dbReference type="SAM" id="SignalP"/>
    </source>
</evidence>
<evidence type="ECO:0000259" key="2">
    <source>
        <dbReference type="SMART" id="SM00867"/>
    </source>
</evidence>
<sequence length="186" mass="20226">MLKTTFSFILTLLLSTALFAQTYQIVPDESEIIVWGTSNVHDWEAPADEFSGSATIEVSGDSLVSISSLQFDVVAEEINSGKGGMDKRIDDALKVKKHPNITFSLTEIENKGPASLIANGELTIAGVTKNVQMEVEYQLQADGSILFNGKQNIDMTEFNVDPPTAMFGTIKAGEKVDVEFNAKFAQ</sequence>
<dbReference type="Pfam" id="PF04264">
    <property type="entry name" value="YceI"/>
    <property type="match status" value="1"/>
</dbReference>
<dbReference type="SMART" id="SM00867">
    <property type="entry name" value="YceI"/>
    <property type="match status" value="1"/>
</dbReference>
<dbReference type="PANTHER" id="PTHR34406">
    <property type="entry name" value="PROTEIN YCEI"/>
    <property type="match status" value="1"/>
</dbReference>
<reference evidence="3" key="1">
    <citation type="submission" date="2022-06" db="EMBL/GenBank/DDBJ databases">
        <title>Gracilimonas sp. CAU 1638 isolated from sea sediment.</title>
        <authorList>
            <person name="Kim W."/>
        </authorList>
    </citation>
    <scope>NUCLEOTIDE SEQUENCE</scope>
    <source>
        <strain evidence="3">CAU 1638</strain>
    </source>
</reference>
<organism evidence="3 4">
    <name type="scientific">Gracilimonas sediminicola</name>
    <dbReference type="NCBI Taxonomy" id="2952158"/>
    <lineage>
        <taxon>Bacteria</taxon>
        <taxon>Pseudomonadati</taxon>
        <taxon>Balneolota</taxon>
        <taxon>Balneolia</taxon>
        <taxon>Balneolales</taxon>
        <taxon>Balneolaceae</taxon>
        <taxon>Gracilimonas</taxon>
    </lineage>
</organism>
<feature type="signal peptide" evidence="1">
    <location>
        <begin position="1"/>
        <end position="20"/>
    </location>
</feature>
<accession>A0A9X2REK5</accession>
<feature type="domain" description="Lipid/polyisoprenoid-binding YceI-like" evidence="2">
    <location>
        <begin position="22"/>
        <end position="185"/>
    </location>
</feature>
<evidence type="ECO:0000313" key="3">
    <source>
        <dbReference type="EMBL" id="MCP9290248.1"/>
    </source>
</evidence>
<dbReference type="SUPFAM" id="SSF101874">
    <property type="entry name" value="YceI-like"/>
    <property type="match status" value="1"/>
</dbReference>
<dbReference type="RefSeq" id="WP_255132154.1">
    <property type="nucleotide sequence ID" value="NZ_JANDBC010000001.1"/>
</dbReference>
<name>A0A9X2REK5_9BACT</name>